<keyword evidence="3" id="KW-1185">Reference proteome</keyword>
<reference evidence="2 3" key="1">
    <citation type="submission" date="2019-03" db="EMBL/GenBank/DDBJ databases">
        <title>Draft Genome Sequence of Duganella callidus sp. nov., a Novel Duganella Species Isolated from Cultivated Soil.</title>
        <authorList>
            <person name="Raths R."/>
            <person name="Peta V."/>
            <person name="Bucking H."/>
        </authorList>
    </citation>
    <scope>NUCLEOTIDE SEQUENCE [LARGE SCALE GENOMIC DNA]</scope>
    <source>
        <strain evidence="2 3">DN04</strain>
    </source>
</reference>
<dbReference type="EMBL" id="SPVG01000079">
    <property type="protein sequence ID" value="TFW26505.1"/>
    <property type="molecule type" value="Genomic_DNA"/>
</dbReference>
<dbReference type="OrthoDB" id="9787225at2"/>
<dbReference type="InterPro" id="IPR038765">
    <property type="entry name" value="Papain-like_cys_pep_sf"/>
</dbReference>
<feature type="domain" description="Peptidase C51" evidence="1">
    <location>
        <begin position="80"/>
        <end position="158"/>
    </location>
</feature>
<sequence>MVMTTAAEVLARARAATGHAILYWIGQGGRDPHAALPSNPVRVAREWAGLDPADQRELAPLARQMGIDVTDASLELPACDCSGFVCWALGLARFAPGPDAGDWINTDSIWADASGPQRRFQQLRAARPGALVVYPQKDSGEHYGHVAIVIETDDQGSATRIAHCSADNLRSAPYDAIKITTPEKFTRQHLSIYAWCRDVA</sequence>
<dbReference type="InterPro" id="IPR007921">
    <property type="entry name" value="CHAP_dom"/>
</dbReference>
<organism evidence="2 3">
    <name type="scientific">Duganella callida</name>
    <dbReference type="NCBI Taxonomy" id="2561932"/>
    <lineage>
        <taxon>Bacteria</taxon>
        <taxon>Pseudomonadati</taxon>
        <taxon>Pseudomonadota</taxon>
        <taxon>Betaproteobacteria</taxon>
        <taxon>Burkholderiales</taxon>
        <taxon>Oxalobacteraceae</taxon>
        <taxon>Telluria group</taxon>
        <taxon>Duganella</taxon>
    </lineage>
</organism>
<proteinExistence type="predicted"/>
<accession>A0A4Y9SJL1</accession>
<protein>
    <submittedName>
        <fullName evidence="2">CHAP domain-containing protein</fullName>
    </submittedName>
</protein>
<evidence type="ECO:0000259" key="1">
    <source>
        <dbReference type="Pfam" id="PF05257"/>
    </source>
</evidence>
<evidence type="ECO:0000313" key="2">
    <source>
        <dbReference type="EMBL" id="TFW26505.1"/>
    </source>
</evidence>
<comment type="caution">
    <text evidence="2">The sequence shown here is derived from an EMBL/GenBank/DDBJ whole genome shotgun (WGS) entry which is preliminary data.</text>
</comment>
<gene>
    <name evidence="2" type="ORF">E4L98_08565</name>
</gene>
<dbReference type="AlphaFoldDB" id="A0A4Y9SJL1"/>
<dbReference type="SUPFAM" id="SSF54001">
    <property type="entry name" value="Cysteine proteinases"/>
    <property type="match status" value="1"/>
</dbReference>
<dbReference type="Gene3D" id="3.90.1720.10">
    <property type="entry name" value="endopeptidase domain like (from Nostoc punctiforme)"/>
    <property type="match status" value="1"/>
</dbReference>
<dbReference type="Pfam" id="PF05257">
    <property type="entry name" value="CHAP"/>
    <property type="match status" value="1"/>
</dbReference>
<name>A0A4Y9SJL1_9BURK</name>
<dbReference type="Proteomes" id="UP000297729">
    <property type="component" value="Unassembled WGS sequence"/>
</dbReference>
<evidence type="ECO:0000313" key="3">
    <source>
        <dbReference type="Proteomes" id="UP000297729"/>
    </source>
</evidence>